<accession>W4V0U3</accession>
<dbReference type="InterPro" id="IPR016035">
    <property type="entry name" value="Acyl_Trfase/lysoPLipase"/>
</dbReference>
<dbReference type="EMBL" id="BAVR01000001">
    <property type="protein sequence ID" value="GAE86717.1"/>
    <property type="molecule type" value="Genomic_DNA"/>
</dbReference>
<keyword evidence="2" id="KW-1185">Reference proteome</keyword>
<dbReference type="SUPFAM" id="SSF52151">
    <property type="entry name" value="FabD/lysophospholipase-like"/>
    <property type="match status" value="1"/>
</dbReference>
<dbReference type="STRING" id="1294263.JCM21531_38"/>
<dbReference type="AlphaFoldDB" id="W4V0U3"/>
<evidence type="ECO:0000313" key="1">
    <source>
        <dbReference type="EMBL" id="GAE86717.1"/>
    </source>
</evidence>
<protein>
    <submittedName>
        <fullName evidence="1">Malonyl CoA-acyl carrier protein transacylase</fullName>
    </submittedName>
</protein>
<comment type="caution">
    <text evidence="1">The sequence shown here is derived from an EMBL/GenBank/DDBJ whole genome shotgun (WGS) entry which is preliminary data.</text>
</comment>
<proteinExistence type="predicted"/>
<gene>
    <name evidence="1" type="ORF">JCM21531_38</name>
</gene>
<reference evidence="1" key="1">
    <citation type="journal article" date="2014" name="Genome Announc.">
        <title>Draft Genome Sequence of Clostridium straminisolvens Strain JCM 21531T, Isolated from a Cellulose-Degrading Bacterial Community.</title>
        <authorList>
            <person name="Yuki M."/>
            <person name="Oshima K."/>
            <person name="Suda W."/>
            <person name="Sakamoto M."/>
            <person name="Kitamura K."/>
            <person name="Iida T."/>
            <person name="Hattori M."/>
            <person name="Ohkuma M."/>
        </authorList>
    </citation>
    <scope>NUCLEOTIDE SEQUENCE [LARGE SCALE GENOMIC DNA]</scope>
    <source>
        <strain evidence="1">JCM 21531</strain>
    </source>
</reference>
<sequence>MKYLETKGVDMAVELGPQTVLRNLMKRNVPGIPAFSFDNEDDILLLERKLSNTENKAGEGSGNGLKFLKMCLATAVSTKNTNWNEEEYAKGVVEPYRRIQKIKEEMESNSYEPSFEQIKEAAEMLKHIFRTKGVDLKEQRERFETISKETGFESLFEM</sequence>
<organism evidence="1 2">
    <name type="scientific">Acetivibrio straminisolvens JCM 21531</name>
    <dbReference type="NCBI Taxonomy" id="1294263"/>
    <lineage>
        <taxon>Bacteria</taxon>
        <taxon>Bacillati</taxon>
        <taxon>Bacillota</taxon>
        <taxon>Clostridia</taxon>
        <taxon>Eubacteriales</taxon>
        <taxon>Oscillospiraceae</taxon>
        <taxon>Acetivibrio</taxon>
    </lineage>
</organism>
<dbReference type="Proteomes" id="UP000019109">
    <property type="component" value="Unassembled WGS sequence"/>
</dbReference>
<name>W4V0U3_9FIRM</name>
<evidence type="ECO:0000313" key="2">
    <source>
        <dbReference type="Proteomes" id="UP000019109"/>
    </source>
</evidence>